<evidence type="ECO:0000256" key="5">
    <source>
        <dbReference type="ARBA" id="ARBA00022729"/>
    </source>
</evidence>
<sequence length="312" mass="32987">MSSFLLFVLLHIPLALAHGYVSRVTVDGTEYVGNPPGHNTSSSPIRMVSSNGPVQNLSSPFLACGPDAQPAQLEAIAAPGSVINITWVSGGGGNWPHEVGPVLTYMAECTNTTTCKDFDTTGARWFKIDEAGKQSDNVSWVQLYIEEGRNFNMTLPENLAPGPYLLRNEIIGLQNAMARGGAEPFPSCTQLIVTGNGTGVPAANETVSFPGAYNSTDPGIWFNAYDNTHTPYVFPGPPVAVLINATAAQTNDTETNNTTAPALDAPSPEKYKLPPSGTPELDAPSHDGCTEMDATPVLTVMAARGRIALVEL</sequence>
<evidence type="ECO:0000256" key="14">
    <source>
        <dbReference type="ARBA" id="ARBA00045077"/>
    </source>
</evidence>
<keyword evidence="6" id="KW-0136">Cellulose degradation</keyword>
<evidence type="ECO:0000256" key="7">
    <source>
        <dbReference type="ARBA" id="ARBA00023002"/>
    </source>
</evidence>
<keyword evidence="12" id="KW-0624">Polysaccharide degradation</keyword>
<keyword evidence="3" id="KW-0964">Secreted</keyword>
<evidence type="ECO:0000256" key="8">
    <source>
        <dbReference type="ARBA" id="ARBA00023008"/>
    </source>
</evidence>
<feature type="compositionally biased region" description="Polar residues" evidence="16">
    <location>
        <begin position="250"/>
        <end position="260"/>
    </location>
</feature>
<dbReference type="Gene3D" id="2.70.50.70">
    <property type="match status" value="1"/>
</dbReference>
<evidence type="ECO:0000256" key="3">
    <source>
        <dbReference type="ARBA" id="ARBA00022525"/>
    </source>
</evidence>
<keyword evidence="7" id="KW-0560">Oxidoreductase</keyword>
<accession>J4I7Z1</accession>
<evidence type="ECO:0000256" key="17">
    <source>
        <dbReference type="SAM" id="SignalP"/>
    </source>
</evidence>
<evidence type="ECO:0000256" key="2">
    <source>
        <dbReference type="ARBA" id="ARBA00004613"/>
    </source>
</evidence>
<keyword evidence="11" id="KW-0119">Carbohydrate metabolism</keyword>
<dbReference type="STRING" id="599839.J4I7Z1"/>
<evidence type="ECO:0000256" key="12">
    <source>
        <dbReference type="ARBA" id="ARBA00023326"/>
    </source>
</evidence>
<evidence type="ECO:0000256" key="13">
    <source>
        <dbReference type="ARBA" id="ARBA00044502"/>
    </source>
</evidence>
<dbReference type="EMBL" id="HE796885">
    <property type="protein sequence ID" value="CCL98501.1"/>
    <property type="molecule type" value="Genomic_DNA"/>
</dbReference>
<evidence type="ECO:0000256" key="4">
    <source>
        <dbReference type="ARBA" id="ARBA00022723"/>
    </source>
</evidence>
<dbReference type="InterPro" id="IPR049892">
    <property type="entry name" value="AA9"/>
</dbReference>
<comment type="cofactor">
    <cofactor evidence="1">
        <name>Cu(2+)</name>
        <dbReference type="ChEBI" id="CHEBI:29036"/>
    </cofactor>
</comment>
<organism evidence="19 20">
    <name type="scientific">Fibroporia radiculosa</name>
    <dbReference type="NCBI Taxonomy" id="599839"/>
    <lineage>
        <taxon>Eukaryota</taxon>
        <taxon>Fungi</taxon>
        <taxon>Dikarya</taxon>
        <taxon>Basidiomycota</taxon>
        <taxon>Agaricomycotina</taxon>
        <taxon>Agaricomycetes</taxon>
        <taxon>Polyporales</taxon>
        <taxon>Fibroporiaceae</taxon>
        <taxon>Fibroporia</taxon>
    </lineage>
</organism>
<evidence type="ECO:0000256" key="6">
    <source>
        <dbReference type="ARBA" id="ARBA00023001"/>
    </source>
</evidence>
<dbReference type="CDD" id="cd21175">
    <property type="entry name" value="LPMO_AA9"/>
    <property type="match status" value="1"/>
</dbReference>
<comment type="subcellular location">
    <subcellularLocation>
        <location evidence="2">Secreted</location>
    </subcellularLocation>
</comment>
<dbReference type="RefSeq" id="XP_012177784.1">
    <property type="nucleotide sequence ID" value="XM_012322394.1"/>
</dbReference>
<evidence type="ECO:0000256" key="10">
    <source>
        <dbReference type="ARBA" id="ARBA00023157"/>
    </source>
</evidence>
<dbReference type="HOGENOM" id="CLU_031730_2_2_1"/>
<evidence type="ECO:0000256" key="11">
    <source>
        <dbReference type="ARBA" id="ARBA00023277"/>
    </source>
</evidence>
<name>J4I7Z1_9APHY</name>
<evidence type="ECO:0000256" key="15">
    <source>
        <dbReference type="ARBA" id="ARBA00047174"/>
    </source>
</evidence>
<protein>
    <recommendedName>
        <fullName evidence="15">lytic cellulose monooxygenase (C4-dehydrogenating)</fullName>
        <ecNumber evidence="15">1.14.99.56</ecNumber>
    </recommendedName>
</protein>
<dbReference type="InterPro" id="IPR005103">
    <property type="entry name" value="AA9_LPMO"/>
</dbReference>
<feature type="signal peptide" evidence="17">
    <location>
        <begin position="1"/>
        <end position="17"/>
    </location>
</feature>
<feature type="domain" description="Auxiliary Activity family 9 catalytic" evidence="18">
    <location>
        <begin position="18"/>
        <end position="229"/>
    </location>
</feature>
<dbReference type="Pfam" id="PF03443">
    <property type="entry name" value="AA9"/>
    <property type="match status" value="1"/>
</dbReference>
<evidence type="ECO:0000259" key="18">
    <source>
        <dbReference type="Pfam" id="PF03443"/>
    </source>
</evidence>
<dbReference type="InParanoid" id="J4I7Z1"/>
<comment type="catalytic activity">
    <reaction evidence="14">
        <text>[(1-&gt;4)-beta-D-glucosyl]n+m + reduced acceptor + O2 = 4-dehydro-beta-D-glucosyl-[(1-&gt;4)-beta-D-glucosyl]n-1 + [(1-&gt;4)-beta-D-glucosyl]m + acceptor + H2O.</text>
        <dbReference type="EC" id="1.14.99.56"/>
    </reaction>
</comment>
<dbReference type="EC" id="1.14.99.56" evidence="15"/>
<gene>
    <name evidence="19" type="ORF">FIBRA_00499</name>
</gene>
<keyword evidence="10" id="KW-1015">Disulfide bond</keyword>
<comment type="similarity">
    <text evidence="13">Belongs to the polysaccharide monooxygenase AA9 family.</text>
</comment>
<dbReference type="GO" id="GO:0046872">
    <property type="term" value="F:metal ion binding"/>
    <property type="evidence" value="ECO:0007669"/>
    <property type="project" value="UniProtKB-KW"/>
</dbReference>
<evidence type="ECO:0000256" key="1">
    <source>
        <dbReference type="ARBA" id="ARBA00001973"/>
    </source>
</evidence>
<feature type="chain" id="PRO_5003778458" description="lytic cellulose monooxygenase (C4-dehydrogenating)" evidence="17">
    <location>
        <begin position="18"/>
        <end position="312"/>
    </location>
</feature>
<dbReference type="GeneID" id="24093412"/>
<keyword evidence="8" id="KW-0186">Copper</keyword>
<dbReference type="GO" id="GO:0005576">
    <property type="term" value="C:extracellular region"/>
    <property type="evidence" value="ECO:0007669"/>
    <property type="project" value="UniProtKB-SubCell"/>
</dbReference>
<evidence type="ECO:0000256" key="16">
    <source>
        <dbReference type="SAM" id="MobiDB-lite"/>
    </source>
</evidence>
<dbReference type="Proteomes" id="UP000006352">
    <property type="component" value="Unassembled WGS sequence"/>
</dbReference>
<dbReference type="AlphaFoldDB" id="J4I7Z1"/>
<dbReference type="GO" id="GO:0004497">
    <property type="term" value="F:monooxygenase activity"/>
    <property type="evidence" value="ECO:0007669"/>
    <property type="project" value="UniProtKB-KW"/>
</dbReference>
<dbReference type="OrthoDB" id="4849160at2759"/>
<keyword evidence="20" id="KW-1185">Reference proteome</keyword>
<keyword evidence="4" id="KW-0479">Metal-binding</keyword>
<evidence type="ECO:0000256" key="9">
    <source>
        <dbReference type="ARBA" id="ARBA00023033"/>
    </source>
</evidence>
<dbReference type="GO" id="GO:0030245">
    <property type="term" value="P:cellulose catabolic process"/>
    <property type="evidence" value="ECO:0007669"/>
    <property type="project" value="UniProtKB-KW"/>
</dbReference>
<proteinExistence type="inferred from homology"/>
<keyword evidence="5 17" id="KW-0732">Signal</keyword>
<evidence type="ECO:0000313" key="20">
    <source>
        <dbReference type="Proteomes" id="UP000006352"/>
    </source>
</evidence>
<feature type="region of interest" description="Disordered" evidence="16">
    <location>
        <begin position="250"/>
        <end position="280"/>
    </location>
</feature>
<keyword evidence="9" id="KW-0503">Monooxygenase</keyword>
<dbReference type="PANTHER" id="PTHR33353:SF10">
    <property type="entry name" value="ENDO-BETA-1,4-GLUCANASE D"/>
    <property type="match status" value="1"/>
</dbReference>
<dbReference type="PANTHER" id="PTHR33353">
    <property type="entry name" value="PUTATIVE (AFU_ORTHOLOGUE AFUA_1G12560)-RELATED"/>
    <property type="match status" value="1"/>
</dbReference>
<reference evidence="19 20" key="1">
    <citation type="journal article" date="2012" name="Appl. Environ. Microbiol.">
        <title>Short-read sequencing for genomic analysis of the brown rot fungus Fibroporia radiculosa.</title>
        <authorList>
            <person name="Tang J.D."/>
            <person name="Perkins A.D."/>
            <person name="Sonstegard T.S."/>
            <person name="Schroeder S.G."/>
            <person name="Burgess S.C."/>
            <person name="Diehl S.V."/>
        </authorList>
    </citation>
    <scope>NUCLEOTIDE SEQUENCE [LARGE SCALE GENOMIC DNA]</scope>
    <source>
        <strain evidence="19 20">TFFH 294</strain>
    </source>
</reference>
<evidence type="ECO:0000313" key="19">
    <source>
        <dbReference type="EMBL" id="CCL98501.1"/>
    </source>
</evidence>